<dbReference type="EC" id="1.2.1.3" evidence="3"/>
<evidence type="ECO:0000256" key="6">
    <source>
        <dbReference type="RuleBase" id="RU003345"/>
    </source>
</evidence>
<dbReference type="CDD" id="cd07138">
    <property type="entry name" value="ALDH_CddD_SSP0762"/>
    <property type="match status" value="1"/>
</dbReference>
<gene>
    <name evidence="8" type="ORF">GCM10009639_36250</name>
</gene>
<organism evidence="8 9">
    <name type="scientific">Kitasatospora putterlickiae</name>
    <dbReference type="NCBI Taxonomy" id="221725"/>
    <lineage>
        <taxon>Bacteria</taxon>
        <taxon>Bacillati</taxon>
        <taxon>Actinomycetota</taxon>
        <taxon>Actinomycetes</taxon>
        <taxon>Kitasatosporales</taxon>
        <taxon>Streptomycetaceae</taxon>
        <taxon>Kitasatospora</taxon>
    </lineage>
</organism>
<evidence type="ECO:0000313" key="8">
    <source>
        <dbReference type="EMBL" id="GAA1398127.1"/>
    </source>
</evidence>
<evidence type="ECO:0000256" key="3">
    <source>
        <dbReference type="ARBA" id="ARBA00024226"/>
    </source>
</evidence>
<feature type="active site" evidence="5">
    <location>
        <position position="260"/>
    </location>
</feature>
<reference evidence="8 9" key="1">
    <citation type="journal article" date="2019" name="Int. J. Syst. Evol. Microbiol.">
        <title>The Global Catalogue of Microorganisms (GCM) 10K type strain sequencing project: providing services to taxonomists for standard genome sequencing and annotation.</title>
        <authorList>
            <consortium name="The Broad Institute Genomics Platform"/>
            <consortium name="The Broad Institute Genome Sequencing Center for Infectious Disease"/>
            <person name="Wu L."/>
            <person name="Ma J."/>
        </authorList>
    </citation>
    <scope>NUCLEOTIDE SEQUENCE [LARGE SCALE GENOMIC DNA]</scope>
    <source>
        <strain evidence="8 9">JCM 12393</strain>
    </source>
</reference>
<dbReference type="InterPro" id="IPR016163">
    <property type="entry name" value="Ald_DH_C"/>
</dbReference>
<keyword evidence="2 6" id="KW-0560">Oxidoreductase</keyword>
<evidence type="ECO:0000259" key="7">
    <source>
        <dbReference type="Pfam" id="PF00171"/>
    </source>
</evidence>
<dbReference type="InterPro" id="IPR029510">
    <property type="entry name" value="Ald_DH_CS_GLU"/>
</dbReference>
<evidence type="ECO:0000256" key="4">
    <source>
        <dbReference type="ARBA" id="ARBA00049194"/>
    </source>
</evidence>
<dbReference type="Pfam" id="PF00171">
    <property type="entry name" value="Aldedh"/>
    <property type="match status" value="1"/>
</dbReference>
<accession>A0ABN1Y558</accession>
<keyword evidence="9" id="KW-1185">Reference proteome</keyword>
<dbReference type="InterPro" id="IPR016162">
    <property type="entry name" value="Ald_DH_N"/>
</dbReference>
<dbReference type="Proteomes" id="UP001499863">
    <property type="component" value="Unassembled WGS sequence"/>
</dbReference>
<dbReference type="Gene3D" id="3.40.309.10">
    <property type="entry name" value="Aldehyde Dehydrogenase, Chain A, domain 2"/>
    <property type="match status" value="1"/>
</dbReference>
<dbReference type="InterPro" id="IPR016160">
    <property type="entry name" value="Ald_DH_CS_CYS"/>
</dbReference>
<dbReference type="Gene3D" id="3.40.605.10">
    <property type="entry name" value="Aldehyde Dehydrogenase, Chain A, domain 1"/>
    <property type="match status" value="1"/>
</dbReference>
<name>A0ABN1Y558_9ACTN</name>
<evidence type="ECO:0000313" key="9">
    <source>
        <dbReference type="Proteomes" id="UP001499863"/>
    </source>
</evidence>
<protein>
    <recommendedName>
        <fullName evidence="3">aldehyde dehydrogenase (NAD(+))</fullName>
        <ecNumber evidence="3">1.2.1.3</ecNumber>
    </recommendedName>
</protein>
<dbReference type="PROSITE" id="PS00070">
    <property type="entry name" value="ALDEHYDE_DEHYDR_CYS"/>
    <property type="match status" value="1"/>
</dbReference>
<dbReference type="PROSITE" id="PS00687">
    <property type="entry name" value="ALDEHYDE_DEHYDR_GLU"/>
    <property type="match status" value="1"/>
</dbReference>
<dbReference type="PANTHER" id="PTHR42804:SF1">
    <property type="entry name" value="ALDEHYDE DEHYDROGENASE-RELATED"/>
    <property type="match status" value="1"/>
</dbReference>
<evidence type="ECO:0000256" key="2">
    <source>
        <dbReference type="ARBA" id="ARBA00023002"/>
    </source>
</evidence>
<dbReference type="InterPro" id="IPR016161">
    <property type="entry name" value="Ald_DH/histidinol_DH"/>
</dbReference>
<comment type="similarity">
    <text evidence="1 6">Belongs to the aldehyde dehydrogenase family.</text>
</comment>
<comment type="caution">
    <text evidence="8">The sequence shown here is derived from an EMBL/GenBank/DDBJ whole genome shotgun (WGS) entry which is preliminary data.</text>
</comment>
<evidence type="ECO:0000256" key="1">
    <source>
        <dbReference type="ARBA" id="ARBA00009986"/>
    </source>
</evidence>
<dbReference type="PANTHER" id="PTHR42804">
    <property type="entry name" value="ALDEHYDE DEHYDROGENASE"/>
    <property type="match status" value="1"/>
</dbReference>
<feature type="domain" description="Aldehyde dehydrogenase" evidence="7">
    <location>
        <begin position="33"/>
        <end position="484"/>
    </location>
</feature>
<sequence>MHMAVETERTERAEGYAEYTDQYIDGAWRPALDQGSIPVLDPATERVLATVPAGGVADVGAAVAAARRAARAWGATTPAERLVPLTRLRDGLAAHQEEIAATVTAELGAPIAFSTATQATLPLTVTDSYLELLPDYPFEERVGNSVVHAEPAGVVAAITPWNYPLHQIAAKVVPALAAGCPVVLKPAEDTPLVARLFARLVDAAGFPAGVLNLVTGTGAVAGAALTAHPEVDVVSFTGSTAVGRAVAETAGRGIKRVSLELGGKSANVVLPGADLARAVNVNVANVFVNSGQTCSAWTRLLVHRDRYEEAVALAAKAAGKYVPGDPTDPGTRIGPVVSARQRERVRGYITGALAEGARLVVGGAEAPDGLTTGFYVRPTVLADVTADMTVAREEVFGPVLAILAYEDEDHAAELANATEYGLAGGVWAADTDTAARFARRLDAGQIDLNGGRFNPLAPFGGYKNSGLGRELGRHGLEEFLRYKSLQY</sequence>
<dbReference type="InterPro" id="IPR015590">
    <property type="entry name" value="Aldehyde_DH_dom"/>
</dbReference>
<proteinExistence type="inferred from homology"/>
<dbReference type="EMBL" id="BAAAKJ010000198">
    <property type="protein sequence ID" value="GAA1398127.1"/>
    <property type="molecule type" value="Genomic_DNA"/>
</dbReference>
<comment type="catalytic activity">
    <reaction evidence="4">
        <text>an aldehyde + NAD(+) + H2O = a carboxylate + NADH + 2 H(+)</text>
        <dbReference type="Rhea" id="RHEA:16185"/>
        <dbReference type="ChEBI" id="CHEBI:15377"/>
        <dbReference type="ChEBI" id="CHEBI:15378"/>
        <dbReference type="ChEBI" id="CHEBI:17478"/>
        <dbReference type="ChEBI" id="CHEBI:29067"/>
        <dbReference type="ChEBI" id="CHEBI:57540"/>
        <dbReference type="ChEBI" id="CHEBI:57945"/>
        <dbReference type="EC" id="1.2.1.3"/>
    </reaction>
</comment>
<dbReference type="SUPFAM" id="SSF53720">
    <property type="entry name" value="ALDH-like"/>
    <property type="match status" value="1"/>
</dbReference>
<evidence type="ECO:0000256" key="5">
    <source>
        <dbReference type="PROSITE-ProRule" id="PRU10007"/>
    </source>
</evidence>